<feature type="binding site" evidence="6">
    <location>
        <position position="227"/>
    </location>
    <ligand>
        <name>Mg(2+)</name>
        <dbReference type="ChEBI" id="CHEBI:18420"/>
        <label>1</label>
        <note>catalytic</note>
    </ligand>
</feature>
<dbReference type="PROSITE" id="PS00629">
    <property type="entry name" value="IMP_1"/>
    <property type="match status" value="1"/>
</dbReference>
<evidence type="ECO:0000256" key="5">
    <source>
        <dbReference type="ARBA" id="ARBA00022842"/>
    </source>
</evidence>
<feature type="region of interest" description="Disordered" evidence="7">
    <location>
        <begin position="280"/>
        <end position="314"/>
    </location>
</feature>
<reference evidence="8 9" key="1">
    <citation type="submission" date="2018-07" db="EMBL/GenBank/DDBJ databases">
        <title>Genomic Encyclopedia of Type Strains, Phase IV (KMG-IV): sequencing the most valuable type-strain genomes for metagenomic binning, comparative biology and taxonomic classification.</title>
        <authorList>
            <person name="Goeker M."/>
        </authorList>
    </citation>
    <scope>NUCLEOTIDE SEQUENCE [LARGE SCALE GENOMIC DNA]</scope>
    <source>
        <strain evidence="8 9">DSM 44952</strain>
    </source>
</reference>
<dbReference type="InterPro" id="IPR020583">
    <property type="entry name" value="Inositol_monoP_metal-BS"/>
</dbReference>
<feature type="binding site" evidence="6">
    <location>
        <position position="96"/>
    </location>
    <ligand>
        <name>Mg(2+)</name>
        <dbReference type="ChEBI" id="CHEBI:18420"/>
        <label>1</label>
        <note>catalytic</note>
    </ligand>
</feature>
<protein>
    <recommendedName>
        <fullName evidence="2">inositol-phosphate phosphatase</fullName>
        <ecNumber evidence="2">3.1.3.25</ecNumber>
    </recommendedName>
</protein>
<dbReference type="STRING" id="1210089.GCA_001613165_02332"/>
<sequence length="314" mass="32025">MATENGDRPVGGVPGTELAGLLTVASELLDSATPRFVEGVGAPSAVAKGRGDFATELDLELERTLSAQLRERTGIPVHGEEFGGPELTSGTAWVLDPIDGTFNYSAGHPLSGMLLALVDGGEPVLGLTWLPLLGRRYAAAVGGPVLLDGKPLPPLDSGRLSDAMIGFGAFNIDSHGRIPGRFRFDLLGALSRLSGRVRMHGSTGIDLAFTASGVLGGAVVFGHHPWDNAAGVALVRAAGGVVTDLRGEPWTITSGSVLAAAPGVHGELLELIDSAAATPHPGIAPGSTVAHEDPGVRADDGSPGRRGNNSEEAP</sequence>
<dbReference type="EC" id="3.1.3.25" evidence="2"/>
<accession>A0A370H108</accession>
<dbReference type="PANTHER" id="PTHR20854">
    <property type="entry name" value="INOSITOL MONOPHOSPHATASE"/>
    <property type="match status" value="1"/>
</dbReference>
<dbReference type="PRINTS" id="PR00377">
    <property type="entry name" value="IMPHPHTASES"/>
</dbReference>
<dbReference type="GO" id="GO:0046854">
    <property type="term" value="P:phosphatidylinositol phosphate biosynthetic process"/>
    <property type="evidence" value="ECO:0007669"/>
    <property type="project" value="InterPro"/>
</dbReference>
<feature type="compositionally biased region" description="Basic and acidic residues" evidence="7">
    <location>
        <begin position="290"/>
        <end position="303"/>
    </location>
</feature>
<evidence type="ECO:0000313" key="9">
    <source>
        <dbReference type="Proteomes" id="UP000255355"/>
    </source>
</evidence>
<keyword evidence="3 6" id="KW-0479">Metal-binding</keyword>
<evidence type="ECO:0000256" key="1">
    <source>
        <dbReference type="ARBA" id="ARBA00001033"/>
    </source>
</evidence>
<dbReference type="PROSITE" id="PS00630">
    <property type="entry name" value="IMP_2"/>
    <property type="match status" value="1"/>
</dbReference>
<evidence type="ECO:0000256" key="7">
    <source>
        <dbReference type="SAM" id="MobiDB-lite"/>
    </source>
</evidence>
<dbReference type="GO" id="GO:0046872">
    <property type="term" value="F:metal ion binding"/>
    <property type="evidence" value="ECO:0007669"/>
    <property type="project" value="UniProtKB-KW"/>
</dbReference>
<evidence type="ECO:0000256" key="4">
    <source>
        <dbReference type="ARBA" id="ARBA00022801"/>
    </source>
</evidence>
<comment type="cofactor">
    <cofactor evidence="6">
        <name>Mg(2+)</name>
        <dbReference type="ChEBI" id="CHEBI:18420"/>
    </cofactor>
</comment>
<dbReference type="Gene3D" id="3.40.190.80">
    <property type="match status" value="1"/>
</dbReference>
<dbReference type="RefSeq" id="WP_084519432.1">
    <property type="nucleotide sequence ID" value="NZ_QQAZ01000006.1"/>
</dbReference>
<keyword evidence="4" id="KW-0378">Hydrolase</keyword>
<dbReference type="InterPro" id="IPR020550">
    <property type="entry name" value="Inositol_monophosphatase_CS"/>
</dbReference>
<organism evidence="8 9">
    <name type="scientific">Nocardia mexicana</name>
    <dbReference type="NCBI Taxonomy" id="279262"/>
    <lineage>
        <taxon>Bacteria</taxon>
        <taxon>Bacillati</taxon>
        <taxon>Actinomycetota</taxon>
        <taxon>Actinomycetes</taxon>
        <taxon>Mycobacteriales</taxon>
        <taxon>Nocardiaceae</taxon>
        <taxon>Nocardia</taxon>
    </lineage>
</organism>
<evidence type="ECO:0000313" key="8">
    <source>
        <dbReference type="EMBL" id="RDI49729.1"/>
    </source>
</evidence>
<feature type="binding site" evidence="6">
    <location>
        <position position="80"/>
    </location>
    <ligand>
        <name>Mg(2+)</name>
        <dbReference type="ChEBI" id="CHEBI:18420"/>
        <label>1</label>
        <note>catalytic</note>
    </ligand>
</feature>
<gene>
    <name evidence="8" type="ORF">DFR68_106165</name>
</gene>
<keyword evidence="5 6" id="KW-0460">Magnesium</keyword>
<name>A0A370H108_9NOCA</name>
<dbReference type="InterPro" id="IPR000760">
    <property type="entry name" value="Inositol_monophosphatase-like"/>
</dbReference>
<evidence type="ECO:0000256" key="2">
    <source>
        <dbReference type="ARBA" id="ARBA00013106"/>
    </source>
</evidence>
<dbReference type="Pfam" id="PF00459">
    <property type="entry name" value="Inositol_P"/>
    <property type="match status" value="1"/>
</dbReference>
<dbReference type="GO" id="GO:0006020">
    <property type="term" value="P:inositol metabolic process"/>
    <property type="evidence" value="ECO:0007669"/>
    <property type="project" value="TreeGrafter"/>
</dbReference>
<dbReference type="CDD" id="cd01637">
    <property type="entry name" value="IMPase_like"/>
    <property type="match status" value="1"/>
</dbReference>
<proteinExistence type="predicted"/>
<feature type="binding site" evidence="6">
    <location>
        <position position="98"/>
    </location>
    <ligand>
        <name>Mg(2+)</name>
        <dbReference type="ChEBI" id="CHEBI:18420"/>
        <label>1</label>
        <note>catalytic</note>
    </ligand>
</feature>
<dbReference type="EMBL" id="QQAZ01000006">
    <property type="protein sequence ID" value="RDI49729.1"/>
    <property type="molecule type" value="Genomic_DNA"/>
</dbReference>
<dbReference type="SUPFAM" id="SSF56655">
    <property type="entry name" value="Carbohydrate phosphatase"/>
    <property type="match status" value="1"/>
</dbReference>
<dbReference type="Gene3D" id="3.30.540.10">
    <property type="entry name" value="Fructose-1,6-Bisphosphatase, subunit A, domain 1"/>
    <property type="match status" value="1"/>
</dbReference>
<comment type="caution">
    <text evidence="8">The sequence shown here is derived from an EMBL/GenBank/DDBJ whole genome shotgun (WGS) entry which is preliminary data.</text>
</comment>
<dbReference type="PANTHER" id="PTHR20854:SF4">
    <property type="entry name" value="INOSITOL-1-MONOPHOSPHATASE-RELATED"/>
    <property type="match status" value="1"/>
</dbReference>
<dbReference type="AlphaFoldDB" id="A0A370H108"/>
<comment type="catalytic activity">
    <reaction evidence="1">
        <text>a myo-inositol phosphate + H2O = myo-inositol + phosphate</text>
        <dbReference type="Rhea" id="RHEA:24056"/>
        <dbReference type="ChEBI" id="CHEBI:15377"/>
        <dbReference type="ChEBI" id="CHEBI:17268"/>
        <dbReference type="ChEBI" id="CHEBI:43474"/>
        <dbReference type="ChEBI" id="CHEBI:84139"/>
        <dbReference type="EC" id="3.1.3.25"/>
    </reaction>
</comment>
<feature type="binding site" evidence="6">
    <location>
        <position position="99"/>
    </location>
    <ligand>
        <name>Mg(2+)</name>
        <dbReference type="ChEBI" id="CHEBI:18420"/>
        <label>1</label>
        <note>catalytic</note>
    </ligand>
</feature>
<evidence type="ECO:0000256" key="3">
    <source>
        <dbReference type="ARBA" id="ARBA00022723"/>
    </source>
</evidence>
<dbReference type="GO" id="GO:0008934">
    <property type="term" value="F:inositol monophosphate 1-phosphatase activity"/>
    <property type="evidence" value="ECO:0007669"/>
    <property type="project" value="TreeGrafter"/>
</dbReference>
<dbReference type="GO" id="GO:0007165">
    <property type="term" value="P:signal transduction"/>
    <property type="evidence" value="ECO:0007669"/>
    <property type="project" value="TreeGrafter"/>
</dbReference>
<evidence type="ECO:0000256" key="6">
    <source>
        <dbReference type="PIRSR" id="PIRSR600760-2"/>
    </source>
</evidence>
<keyword evidence="9" id="KW-1185">Reference proteome</keyword>
<dbReference type="OrthoDB" id="9772456at2"/>
<dbReference type="Proteomes" id="UP000255355">
    <property type="component" value="Unassembled WGS sequence"/>
</dbReference>